<gene>
    <name evidence="1" type="ORF">SLEP1_g3920</name>
</gene>
<protein>
    <submittedName>
        <fullName evidence="1">Uncharacterized protein</fullName>
    </submittedName>
</protein>
<organism evidence="1 2">
    <name type="scientific">Rubroshorea leprosula</name>
    <dbReference type="NCBI Taxonomy" id="152421"/>
    <lineage>
        <taxon>Eukaryota</taxon>
        <taxon>Viridiplantae</taxon>
        <taxon>Streptophyta</taxon>
        <taxon>Embryophyta</taxon>
        <taxon>Tracheophyta</taxon>
        <taxon>Spermatophyta</taxon>
        <taxon>Magnoliopsida</taxon>
        <taxon>eudicotyledons</taxon>
        <taxon>Gunneridae</taxon>
        <taxon>Pentapetalae</taxon>
        <taxon>rosids</taxon>
        <taxon>malvids</taxon>
        <taxon>Malvales</taxon>
        <taxon>Dipterocarpaceae</taxon>
        <taxon>Rubroshorea</taxon>
    </lineage>
</organism>
<proteinExistence type="predicted"/>
<reference evidence="1 2" key="1">
    <citation type="journal article" date="2021" name="Commun. Biol.">
        <title>The genome of Shorea leprosula (Dipterocarpaceae) highlights the ecological relevance of drought in aseasonal tropical rainforests.</title>
        <authorList>
            <person name="Ng K.K.S."/>
            <person name="Kobayashi M.J."/>
            <person name="Fawcett J.A."/>
            <person name="Hatakeyama M."/>
            <person name="Paape T."/>
            <person name="Ng C.H."/>
            <person name="Ang C.C."/>
            <person name="Tnah L.H."/>
            <person name="Lee C.T."/>
            <person name="Nishiyama T."/>
            <person name="Sese J."/>
            <person name="O'Brien M.J."/>
            <person name="Copetti D."/>
            <person name="Mohd Noor M.I."/>
            <person name="Ong R.C."/>
            <person name="Putra M."/>
            <person name="Sireger I.Z."/>
            <person name="Indrioko S."/>
            <person name="Kosugi Y."/>
            <person name="Izuno A."/>
            <person name="Isagi Y."/>
            <person name="Lee S.L."/>
            <person name="Shimizu K.K."/>
        </authorList>
    </citation>
    <scope>NUCLEOTIDE SEQUENCE [LARGE SCALE GENOMIC DNA]</scope>
    <source>
        <strain evidence="1">214</strain>
    </source>
</reference>
<evidence type="ECO:0000313" key="2">
    <source>
        <dbReference type="Proteomes" id="UP001054252"/>
    </source>
</evidence>
<comment type="caution">
    <text evidence="1">The sequence shown here is derived from an EMBL/GenBank/DDBJ whole genome shotgun (WGS) entry which is preliminary data.</text>
</comment>
<sequence>MMIGGMRVAGAGSDGFVPERALPLRSPEQLGGVGWTLNLLLFSVVYSNWLVVFQEGIGIACCILALGSFLPSDVNDIVVF</sequence>
<evidence type="ECO:0000313" key="1">
    <source>
        <dbReference type="EMBL" id="GKU89834.1"/>
    </source>
</evidence>
<dbReference type="Proteomes" id="UP001054252">
    <property type="component" value="Unassembled WGS sequence"/>
</dbReference>
<accession>A0AAV5HWE7</accession>
<name>A0AAV5HWE7_9ROSI</name>
<keyword evidence="2" id="KW-1185">Reference proteome</keyword>
<dbReference type="EMBL" id="BPVZ01000003">
    <property type="protein sequence ID" value="GKU89834.1"/>
    <property type="molecule type" value="Genomic_DNA"/>
</dbReference>
<dbReference type="AlphaFoldDB" id="A0AAV5HWE7"/>